<proteinExistence type="predicted"/>
<comment type="caution">
    <text evidence="1">The sequence shown here is derived from an EMBL/GenBank/DDBJ whole genome shotgun (WGS) entry which is preliminary data.</text>
</comment>
<dbReference type="AlphaFoldDB" id="A0A2T5VGQ3"/>
<accession>A0A2T5VGQ3</accession>
<dbReference type="EMBL" id="QAYG01000001">
    <property type="protein sequence ID" value="PTW62929.1"/>
    <property type="molecule type" value="Genomic_DNA"/>
</dbReference>
<organism evidence="1 2">
    <name type="scientific">Breoghania corrubedonensis</name>
    <dbReference type="NCBI Taxonomy" id="665038"/>
    <lineage>
        <taxon>Bacteria</taxon>
        <taxon>Pseudomonadati</taxon>
        <taxon>Pseudomonadota</taxon>
        <taxon>Alphaproteobacteria</taxon>
        <taxon>Hyphomicrobiales</taxon>
        <taxon>Stappiaceae</taxon>
        <taxon>Breoghania</taxon>
    </lineage>
</organism>
<reference evidence="1 2" key="1">
    <citation type="submission" date="2018-04" db="EMBL/GenBank/DDBJ databases">
        <title>Genomic Encyclopedia of Archaeal and Bacterial Type Strains, Phase II (KMG-II): from individual species to whole genera.</title>
        <authorList>
            <person name="Goeker M."/>
        </authorList>
    </citation>
    <scope>NUCLEOTIDE SEQUENCE [LARGE SCALE GENOMIC DNA]</scope>
    <source>
        <strain evidence="1 2">DSM 23382</strain>
    </source>
</reference>
<name>A0A2T5VGQ3_9HYPH</name>
<dbReference type="Proteomes" id="UP000244081">
    <property type="component" value="Unassembled WGS sequence"/>
</dbReference>
<keyword evidence="2" id="KW-1185">Reference proteome</keyword>
<gene>
    <name evidence="1" type="ORF">C8N35_101978</name>
</gene>
<sequence>MERISTHIGVVVISFALALTVTVTASRLTGDFASDARAEPVLSIDQSRVVTNTAKKGDRIALDESSRLVNGAPKSDCVSRGTTTICKAVTPSDRVAQLD</sequence>
<evidence type="ECO:0000313" key="1">
    <source>
        <dbReference type="EMBL" id="PTW62929.1"/>
    </source>
</evidence>
<evidence type="ECO:0000313" key="2">
    <source>
        <dbReference type="Proteomes" id="UP000244081"/>
    </source>
</evidence>
<dbReference type="RefSeq" id="WP_107988425.1">
    <property type="nucleotide sequence ID" value="NZ_QAYG01000001.1"/>
</dbReference>
<protein>
    <submittedName>
        <fullName evidence="1">Uncharacterized protein</fullName>
    </submittedName>
</protein>